<dbReference type="AlphaFoldDB" id="A0AA38WWB5"/>
<dbReference type="Proteomes" id="UP001172673">
    <property type="component" value="Unassembled WGS sequence"/>
</dbReference>
<name>A0AA38WWB5_9EURO</name>
<dbReference type="InterPro" id="IPR046536">
    <property type="entry name" value="DUF6601"/>
</dbReference>
<keyword evidence="1" id="KW-0472">Membrane</keyword>
<organism evidence="2 3">
    <name type="scientific">Cladophialophora chaetospira</name>
    <dbReference type="NCBI Taxonomy" id="386627"/>
    <lineage>
        <taxon>Eukaryota</taxon>
        <taxon>Fungi</taxon>
        <taxon>Dikarya</taxon>
        <taxon>Ascomycota</taxon>
        <taxon>Pezizomycotina</taxon>
        <taxon>Eurotiomycetes</taxon>
        <taxon>Chaetothyriomycetidae</taxon>
        <taxon>Chaetothyriales</taxon>
        <taxon>Herpotrichiellaceae</taxon>
        <taxon>Cladophialophora</taxon>
    </lineage>
</organism>
<evidence type="ECO:0000313" key="3">
    <source>
        <dbReference type="Proteomes" id="UP001172673"/>
    </source>
</evidence>
<gene>
    <name evidence="2" type="ORF">H2200_013180</name>
</gene>
<dbReference type="PANTHER" id="PTHR34414">
    <property type="entry name" value="HET DOMAIN-CONTAINING PROTEIN-RELATED"/>
    <property type="match status" value="1"/>
</dbReference>
<dbReference type="PANTHER" id="PTHR34414:SF1">
    <property type="entry name" value="SUBTILISIN-LIKE SERINE PROTEASE"/>
    <property type="match status" value="1"/>
</dbReference>
<proteinExistence type="predicted"/>
<evidence type="ECO:0000313" key="2">
    <source>
        <dbReference type="EMBL" id="KAJ9602325.1"/>
    </source>
</evidence>
<evidence type="ECO:0000256" key="1">
    <source>
        <dbReference type="SAM" id="Phobius"/>
    </source>
</evidence>
<evidence type="ECO:0008006" key="4">
    <source>
        <dbReference type="Google" id="ProtNLM"/>
    </source>
</evidence>
<accession>A0AA38WWB5</accession>
<feature type="transmembrane region" description="Helical" evidence="1">
    <location>
        <begin position="274"/>
        <end position="293"/>
    </location>
</feature>
<protein>
    <recommendedName>
        <fullName evidence="4">Subtilisin-like serine protease</fullName>
    </recommendedName>
</protein>
<keyword evidence="1" id="KW-1133">Transmembrane helix</keyword>
<feature type="transmembrane region" description="Helical" evidence="1">
    <location>
        <begin position="313"/>
        <end position="336"/>
    </location>
</feature>
<reference evidence="2" key="1">
    <citation type="submission" date="2022-10" db="EMBL/GenBank/DDBJ databases">
        <title>Culturing micro-colonial fungi from biological soil crusts in the Mojave desert and describing Neophaeococcomyces mojavensis, and introducing the new genera and species Taxawa tesnikishii.</title>
        <authorList>
            <person name="Kurbessoian T."/>
            <person name="Stajich J.E."/>
        </authorList>
    </citation>
    <scope>NUCLEOTIDE SEQUENCE</scope>
    <source>
        <strain evidence="2">TK_41</strain>
    </source>
</reference>
<dbReference type="EMBL" id="JAPDRK010000027">
    <property type="protein sequence ID" value="KAJ9602325.1"/>
    <property type="molecule type" value="Genomic_DNA"/>
</dbReference>
<dbReference type="Pfam" id="PF20246">
    <property type="entry name" value="DUF6601"/>
    <property type="match status" value="1"/>
</dbReference>
<keyword evidence="1" id="KW-0812">Transmembrane</keyword>
<keyword evidence="3" id="KW-1185">Reference proteome</keyword>
<comment type="caution">
    <text evidence="2">The sequence shown here is derived from an EMBL/GenBank/DDBJ whole genome shotgun (WGS) entry which is preliminary data.</text>
</comment>
<sequence>MTIIETSSLKPPFAREKSITIPVRVGPESNTTPNNIQGQSTTAISARLSATYHSQDPSRNEINLKRIDQSIPGSVYGYLQEMLDVSRLNKIENYLWTAGLPRIACPLHKQLEKGRTIIVTEQADCHLVWQDDQILIKPLPEILLDHRAWEVYLSEPNQTREAACGFILSYLWLICQESDFHIAKHHNLLPEFVEWSAWSDFAGSAYDHLHDRDSGKLKVPVSQRYSYGELRLSRLNKIYRFIVALPRGDIRTLILGYNYTYTTYQSFFQRNTGWLVSLVVYMGLVLEAMQLGLTTRELQYNSAFDLACYGFTVFAILAPLIVLGGGLLTLLILFFFHAKHALWQHKKHAAAGRKLQIES</sequence>